<dbReference type="Proteomes" id="UP001216907">
    <property type="component" value="Unassembled WGS sequence"/>
</dbReference>
<proteinExistence type="predicted"/>
<evidence type="ECO:0000313" key="2">
    <source>
        <dbReference type="EMBL" id="MDG3004560.1"/>
    </source>
</evidence>
<evidence type="ECO:0000313" key="3">
    <source>
        <dbReference type="Proteomes" id="UP001216907"/>
    </source>
</evidence>
<keyword evidence="3" id="KW-1185">Reference proteome</keyword>
<dbReference type="EMBL" id="JARRAG010000002">
    <property type="protein sequence ID" value="MDG3004560.1"/>
    <property type="molecule type" value="Genomic_DNA"/>
</dbReference>
<dbReference type="SUPFAM" id="SSF54523">
    <property type="entry name" value="Pili subunits"/>
    <property type="match status" value="1"/>
</dbReference>
<dbReference type="NCBIfam" id="TIGR02532">
    <property type="entry name" value="IV_pilin_GFxxxE"/>
    <property type="match status" value="1"/>
</dbReference>
<reference evidence="2 3" key="1">
    <citation type="submission" date="2023-03" db="EMBL/GenBank/DDBJ databases">
        <title>Paludisphaera mucosa sp. nov. a novel planctomycete from northern fen.</title>
        <authorList>
            <person name="Ivanova A."/>
        </authorList>
    </citation>
    <scope>NUCLEOTIDE SEQUENCE [LARGE SCALE GENOMIC DNA]</scope>
    <source>
        <strain evidence="2 3">Pla2</strain>
    </source>
</reference>
<dbReference type="InterPro" id="IPR011453">
    <property type="entry name" value="DUF1559"/>
</dbReference>
<dbReference type="InterPro" id="IPR012902">
    <property type="entry name" value="N_methyl_site"/>
</dbReference>
<gene>
    <name evidence="2" type="ORF">PZE19_12305</name>
</gene>
<feature type="domain" description="DUF1559" evidence="1">
    <location>
        <begin position="32"/>
        <end position="221"/>
    </location>
</feature>
<comment type="caution">
    <text evidence="2">The sequence shown here is derived from an EMBL/GenBank/DDBJ whole genome shotgun (WGS) entry which is preliminary data.</text>
</comment>
<dbReference type="PANTHER" id="PTHR30093">
    <property type="entry name" value="GENERAL SECRETION PATHWAY PROTEIN G"/>
    <property type="match status" value="1"/>
</dbReference>
<accession>A0ABT6FAE8</accession>
<evidence type="ECO:0000259" key="1">
    <source>
        <dbReference type="Pfam" id="PF07596"/>
    </source>
</evidence>
<sequence length="295" mass="31957">MRRRRRAFTLIELLVVIAIIGVLIALLMPAVQAAREAARRAQCQNNLRQIGLAATSYQTARNVFPMSATAGAGRGVNHSWLTMVLPELEQRPLFNAYNFQWENYAATNRTAVATQVSTYFCPSSPLATAPVASEQVRKADGTFYPAGSAFARNHYAANWGGSQASLGADFTTTKTNYRGMMLTVRIVSPRGPTFCIRPQDVRDGLSNTILAGEKRDGQGWAVGGYAGSEFDVAPAPLTPDAPDIRTIVTGSYHPGQVNFVFGDGSVHALRETVARKVWYGLLTRDGHEAVGGDAY</sequence>
<dbReference type="InterPro" id="IPR045584">
    <property type="entry name" value="Pilin-like"/>
</dbReference>
<name>A0ABT6FAE8_9BACT</name>
<dbReference type="Gene3D" id="3.30.700.10">
    <property type="entry name" value="Glycoprotein, Type 4 Pilin"/>
    <property type="match status" value="1"/>
</dbReference>
<dbReference type="RefSeq" id="WP_277860915.1">
    <property type="nucleotide sequence ID" value="NZ_JARRAG010000002.1"/>
</dbReference>
<organism evidence="2 3">
    <name type="scientific">Paludisphaera mucosa</name>
    <dbReference type="NCBI Taxonomy" id="3030827"/>
    <lineage>
        <taxon>Bacteria</taxon>
        <taxon>Pseudomonadati</taxon>
        <taxon>Planctomycetota</taxon>
        <taxon>Planctomycetia</taxon>
        <taxon>Isosphaerales</taxon>
        <taxon>Isosphaeraceae</taxon>
        <taxon>Paludisphaera</taxon>
    </lineage>
</organism>
<dbReference type="InterPro" id="IPR027558">
    <property type="entry name" value="Pre_pil_HX9DG_C"/>
</dbReference>
<dbReference type="NCBIfam" id="TIGR04294">
    <property type="entry name" value="pre_pil_HX9DG"/>
    <property type="match status" value="1"/>
</dbReference>
<dbReference type="Pfam" id="PF07963">
    <property type="entry name" value="N_methyl"/>
    <property type="match status" value="1"/>
</dbReference>
<dbReference type="PANTHER" id="PTHR30093:SF2">
    <property type="entry name" value="TYPE II SECRETION SYSTEM PROTEIN H"/>
    <property type="match status" value="1"/>
</dbReference>
<protein>
    <submittedName>
        <fullName evidence="2">DUF1559 domain-containing protein</fullName>
    </submittedName>
</protein>
<dbReference type="Pfam" id="PF07596">
    <property type="entry name" value="SBP_bac_10"/>
    <property type="match status" value="1"/>
</dbReference>